<gene>
    <name evidence="1" type="ORF">OWV82_002642</name>
</gene>
<comment type="caution">
    <text evidence="1">The sequence shown here is derived from an EMBL/GenBank/DDBJ whole genome shotgun (WGS) entry which is preliminary data.</text>
</comment>
<name>A0ACC1Z1L6_MELAZ</name>
<dbReference type="Proteomes" id="UP001164539">
    <property type="component" value="Chromosome 1"/>
</dbReference>
<keyword evidence="1" id="KW-0808">Transferase</keyword>
<protein>
    <submittedName>
        <fullName evidence="1">S-locus lectin protein kinase family protein</fullName>
    </submittedName>
</protein>
<organism evidence="1 2">
    <name type="scientific">Melia azedarach</name>
    <name type="common">Chinaberry tree</name>
    <dbReference type="NCBI Taxonomy" id="155640"/>
    <lineage>
        <taxon>Eukaryota</taxon>
        <taxon>Viridiplantae</taxon>
        <taxon>Streptophyta</taxon>
        <taxon>Embryophyta</taxon>
        <taxon>Tracheophyta</taxon>
        <taxon>Spermatophyta</taxon>
        <taxon>Magnoliopsida</taxon>
        <taxon>eudicotyledons</taxon>
        <taxon>Gunneridae</taxon>
        <taxon>Pentapetalae</taxon>
        <taxon>rosids</taxon>
        <taxon>malvids</taxon>
        <taxon>Sapindales</taxon>
        <taxon>Meliaceae</taxon>
        <taxon>Melia</taxon>
    </lineage>
</organism>
<sequence length="1040" mass="118241">MVKRRIITRWCEYHLPSTIFFMNTILSCVFLLQCSARDTITINSLLNDGETLVSAGERFELGFFSPTESSADINRYVGIWYYKSNPRIFVWVANRDKPITDYSRQAVLAIGDGNLKLLDKTGAPYFYTEVESSSSPYRVAKLMDSGNLVLRDNQSATNLWESFKHPTDTFLAGMKLDDNLWLTSWNSQDDPKPGNFTFKMDQGVNQYQIQKRAVRYWRNAESQEVFSSDEIMPYQIFYLLSNFSRSVKRTKISIYNNLSMSTINYTYTRLVMNFTGEIQFWSQDKVKGWSLIWWEPRDNCSVLQFCGTFGSCNSNYKPECKCLPGFQPVSPENWNSGEFSGGCNRKSALSCGREDIFFRLKRMKVKGPDSRTQLTNETECMMECRNTCQCQAFSFQESNSATRDNPSGTPGNCWIWTDNLNDLRENSADGGLDLHVRVAASDIESTKRNCDICGTNLVPYPLSTERDCGDPNYFSFLCNTSTGLVSFKAPNQIYLVTRINPNTRSFIVQLKAADTYQRNLNGGFELNQSLPFRFSGLPNADLGNYSIDTSSIFIDEVEIGWEPPEEPTCSSPSDCKDWPHSTCNLTVNGERRCLCEKTFRWDGIALNCTQELLNNTLGGNNTKQWQDEAPNGRYKQWALIVGVTAASVFILFCTIIYFYTRTKKATNQEDRTILRPNMAVRFYDSERHVKDMVEMSQFKEEDKKSIDLPFYDFESILAATDNFSEVNKLGKGGFGPVYKGKFPESQEIAVKRLSSASGQGLEEFKNEVVLIARLQHRNLVRLLGYCIEGSEKILLYEYMPNKSLDHFIFDRTLSVLLDWETRFNIILGVARGLLYLHQDSRLRIIHRDLKTSNILLDQEMNPKISDFGLARIFEGKQTEGATNRVVGTYGYMSPEYALDGFFSVKSDVFSFGVVVLEIISGRKNTGFYNSEEALSLIGYAWRLWQNDKALDIMDEKLGENSKTSEILKCINLGLLCVQEDPNDRPTMSNIVIMLGSEATALPVPKRPAFVLRRGPSSMATSSSSSKPEINAELTITLEGR</sequence>
<proteinExistence type="predicted"/>
<accession>A0ACC1Z1L6</accession>
<dbReference type="EMBL" id="CM051394">
    <property type="protein sequence ID" value="KAJ4729940.1"/>
    <property type="molecule type" value="Genomic_DNA"/>
</dbReference>
<reference evidence="1 2" key="1">
    <citation type="journal article" date="2023" name="Science">
        <title>Complex scaffold remodeling in plant triterpene biosynthesis.</title>
        <authorList>
            <person name="De La Pena R."/>
            <person name="Hodgson H."/>
            <person name="Liu J.C."/>
            <person name="Stephenson M.J."/>
            <person name="Martin A.C."/>
            <person name="Owen C."/>
            <person name="Harkess A."/>
            <person name="Leebens-Mack J."/>
            <person name="Jimenez L.E."/>
            <person name="Osbourn A."/>
            <person name="Sattely E.S."/>
        </authorList>
    </citation>
    <scope>NUCLEOTIDE SEQUENCE [LARGE SCALE GENOMIC DNA]</scope>
    <source>
        <strain evidence="2">cv. JPN11</strain>
        <tissue evidence="1">Leaf</tissue>
    </source>
</reference>
<evidence type="ECO:0000313" key="2">
    <source>
        <dbReference type="Proteomes" id="UP001164539"/>
    </source>
</evidence>
<keyword evidence="2" id="KW-1185">Reference proteome</keyword>
<keyword evidence="1" id="KW-0418">Kinase</keyword>
<evidence type="ECO:0000313" key="1">
    <source>
        <dbReference type="EMBL" id="KAJ4729940.1"/>
    </source>
</evidence>